<dbReference type="EC" id="2.7.7.65" evidence="1"/>
<evidence type="ECO:0000259" key="4">
    <source>
        <dbReference type="PROSITE" id="PS50887"/>
    </source>
</evidence>
<dbReference type="GO" id="GO:0005886">
    <property type="term" value="C:plasma membrane"/>
    <property type="evidence" value="ECO:0007669"/>
    <property type="project" value="TreeGrafter"/>
</dbReference>
<dbReference type="InterPro" id="IPR000160">
    <property type="entry name" value="GGDEF_dom"/>
</dbReference>
<organism evidence="5 6">
    <name type="scientific">Nitratireductor arenosus</name>
    <dbReference type="NCBI Taxonomy" id="2682096"/>
    <lineage>
        <taxon>Bacteria</taxon>
        <taxon>Pseudomonadati</taxon>
        <taxon>Pseudomonadota</taxon>
        <taxon>Alphaproteobacteria</taxon>
        <taxon>Hyphomicrobiales</taxon>
        <taxon>Phyllobacteriaceae</taxon>
        <taxon>Nitratireductor</taxon>
    </lineage>
</organism>
<dbReference type="InterPro" id="IPR050469">
    <property type="entry name" value="Diguanylate_Cyclase"/>
</dbReference>
<dbReference type="FunFam" id="3.30.70.270:FF:000001">
    <property type="entry name" value="Diguanylate cyclase domain protein"/>
    <property type="match status" value="1"/>
</dbReference>
<evidence type="ECO:0000256" key="1">
    <source>
        <dbReference type="ARBA" id="ARBA00012528"/>
    </source>
</evidence>
<dbReference type="Proteomes" id="UP000463224">
    <property type="component" value="Unassembled WGS sequence"/>
</dbReference>
<dbReference type="PANTHER" id="PTHR45138:SF9">
    <property type="entry name" value="DIGUANYLATE CYCLASE DGCM-RELATED"/>
    <property type="match status" value="1"/>
</dbReference>
<proteinExistence type="predicted"/>
<sequence>MPPIFLTRSLRAAASFFSRDEGVASMADAFRRHLSMIVSRLGQSSLLRWTMAGTIWCLFISLSYQAVAAAGIGGEELRSGLPVAAVLLLVLAGPILLFLGYKLRELALANQKLGLVASTDSLTACLNRGAFSTRVDESLADAGRGTKRIKGALLVIDADHFKSINDSYGHDLGDEALRVIAAAIRGQVRKDDLVGRLGGEEFGVFLPGASQENAVGVAERIRRSISELSFRPMGKPHRLTVSVGGVSFEDQLGFVELFRIADRRLYQAKNSGRNRIELTHIQAYDMNDLPALH</sequence>
<evidence type="ECO:0000256" key="3">
    <source>
        <dbReference type="SAM" id="Phobius"/>
    </source>
</evidence>
<dbReference type="NCBIfam" id="TIGR00254">
    <property type="entry name" value="GGDEF"/>
    <property type="match status" value="1"/>
</dbReference>
<feature type="domain" description="GGDEF" evidence="4">
    <location>
        <begin position="149"/>
        <end position="281"/>
    </location>
</feature>
<dbReference type="AlphaFoldDB" id="A0A844QAB0"/>
<feature type="transmembrane region" description="Helical" evidence="3">
    <location>
        <begin position="46"/>
        <end position="67"/>
    </location>
</feature>
<dbReference type="InterPro" id="IPR029787">
    <property type="entry name" value="Nucleotide_cyclase"/>
</dbReference>
<dbReference type="PANTHER" id="PTHR45138">
    <property type="entry name" value="REGULATORY COMPONENTS OF SENSORY TRANSDUCTION SYSTEM"/>
    <property type="match status" value="1"/>
</dbReference>
<protein>
    <recommendedName>
        <fullName evidence="1">diguanylate cyclase</fullName>
        <ecNumber evidence="1">2.7.7.65</ecNumber>
    </recommendedName>
</protein>
<keyword evidence="3" id="KW-0812">Transmembrane</keyword>
<dbReference type="Gene3D" id="3.30.70.270">
    <property type="match status" value="1"/>
</dbReference>
<evidence type="ECO:0000256" key="2">
    <source>
        <dbReference type="ARBA" id="ARBA00034247"/>
    </source>
</evidence>
<dbReference type="Pfam" id="PF00990">
    <property type="entry name" value="GGDEF"/>
    <property type="match status" value="1"/>
</dbReference>
<dbReference type="SUPFAM" id="SSF55073">
    <property type="entry name" value="Nucleotide cyclase"/>
    <property type="match status" value="1"/>
</dbReference>
<keyword evidence="3" id="KW-1133">Transmembrane helix</keyword>
<feature type="transmembrane region" description="Helical" evidence="3">
    <location>
        <begin position="79"/>
        <end position="101"/>
    </location>
</feature>
<keyword evidence="6" id="KW-1185">Reference proteome</keyword>
<dbReference type="InterPro" id="IPR043128">
    <property type="entry name" value="Rev_trsase/Diguanyl_cyclase"/>
</dbReference>
<gene>
    <name evidence="5" type="ORF">GN330_02415</name>
</gene>
<name>A0A844QAB0_9HYPH</name>
<accession>A0A844QAB0</accession>
<dbReference type="CDD" id="cd01949">
    <property type="entry name" value="GGDEF"/>
    <property type="match status" value="1"/>
</dbReference>
<dbReference type="GO" id="GO:1902201">
    <property type="term" value="P:negative regulation of bacterial-type flagellum-dependent cell motility"/>
    <property type="evidence" value="ECO:0007669"/>
    <property type="project" value="TreeGrafter"/>
</dbReference>
<dbReference type="PROSITE" id="PS50887">
    <property type="entry name" value="GGDEF"/>
    <property type="match status" value="1"/>
</dbReference>
<comment type="catalytic activity">
    <reaction evidence="2">
        <text>2 GTP = 3',3'-c-di-GMP + 2 diphosphate</text>
        <dbReference type="Rhea" id="RHEA:24898"/>
        <dbReference type="ChEBI" id="CHEBI:33019"/>
        <dbReference type="ChEBI" id="CHEBI:37565"/>
        <dbReference type="ChEBI" id="CHEBI:58805"/>
        <dbReference type="EC" id="2.7.7.65"/>
    </reaction>
</comment>
<dbReference type="EMBL" id="WPHG01000001">
    <property type="protein sequence ID" value="MVA96102.1"/>
    <property type="molecule type" value="Genomic_DNA"/>
</dbReference>
<dbReference type="GO" id="GO:0043709">
    <property type="term" value="P:cell adhesion involved in single-species biofilm formation"/>
    <property type="evidence" value="ECO:0007669"/>
    <property type="project" value="TreeGrafter"/>
</dbReference>
<reference evidence="5 6" key="1">
    <citation type="submission" date="2019-12" db="EMBL/GenBank/DDBJ databases">
        <title>Nitratireductor arenosus sp. nov., Isolated from sea sand, Jeju island, South Korea.</title>
        <authorList>
            <person name="Kim W."/>
        </authorList>
    </citation>
    <scope>NUCLEOTIDE SEQUENCE [LARGE SCALE GENOMIC DNA]</scope>
    <source>
        <strain evidence="5 6">CAU 1489</strain>
    </source>
</reference>
<evidence type="ECO:0000313" key="5">
    <source>
        <dbReference type="EMBL" id="MVA96102.1"/>
    </source>
</evidence>
<dbReference type="GO" id="GO:0052621">
    <property type="term" value="F:diguanylate cyclase activity"/>
    <property type="evidence" value="ECO:0007669"/>
    <property type="project" value="UniProtKB-EC"/>
</dbReference>
<keyword evidence="3" id="KW-0472">Membrane</keyword>
<comment type="caution">
    <text evidence="5">The sequence shown here is derived from an EMBL/GenBank/DDBJ whole genome shotgun (WGS) entry which is preliminary data.</text>
</comment>
<evidence type="ECO:0000313" key="6">
    <source>
        <dbReference type="Proteomes" id="UP000463224"/>
    </source>
</evidence>
<dbReference type="SMART" id="SM00267">
    <property type="entry name" value="GGDEF"/>
    <property type="match status" value="1"/>
</dbReference>